<dbReference type="InterPro" id="IPR055170">
    <property type="entry name" value="GFO_IDH_MocA-like_dom"/>
</dbReference>
<reference evidence="3 4" key="1">
    <citation type="journal article" date="2015" name="Int. J. Syst. Evol. Microbiol.">
        <title>Youhaiella tibetensis gen. nov., sp. nov., isolated from subsurface sediment.</title>
        <authorList>
            <person name="Wang Y.X."/>
            <person name="Huang F.Q."/>
            <person name="Nogi Y."/>
            <person name="Pang S.J."/>
            <person name="Wang P.K."/>
            <person name="Lv J."/>
        </authorList>
    </citation>
    <scope>NUCLEOTIDE SEQUENCE [LARGE SCALE GENOMIC DNA]</scope>
    <source>
        <strain evidence="4">fig4</strain>
    </source>
</reference>
<dbReference type="RefSeq" id="WP_049707509.1">
    <property type="nucleotide sequence ID" value="NZ_BMFM01000001.1"/>
</dbReference>
<dbReference type="InterPro" id="IPR036291">
    <property type="entry name" value="NAD(P)-bd_dom_sf"/>
</dbReference>
<name>A0A5B9DJJ7_9HYPH</name>
<dbReference type="InterPro" id="IPR051450">
    <property type="entry name" value="Gfo/Idh/MocA_Oxidoreductases"/>
</dbReference>
<organism evidence="3 4">
    <name type="scientific">Paradevosia tibetensis</name>
    <dbReference type="NCBI Taxonomy" id="1447062"/>
    <lineage>
        <taxon>Bacteria</taxon>
        <taxon>Pseudomonadati</taxon>
        <taxon>Pseudomonadota</taxon>
        <taxon>Alphaproteobacteria</taxon>
        <taxon>Hyphomicrobiales</taxon>
        <taxon>Devosiaceae</taxon>
        <taxon>Paradevosia</taxon>
    </lineage>
</organism>
<proteinExistence type="predicted"/>
<evidence type="ECO:0000259" key="2">
    <source>
        <dbReference type="Pfam" id="PF22725"/>
    </source>
</evidence>
<dbReference type="Gene3D" id="3.30.360.10">
    <property type="entry name" value="Dihydrodipicolinate Reductase, domain 2"/>
    <property type="match status" value="1"/>
</dbReference>
<dbReference type="PANTHER" id="PTHR43377:SF6">
    <property type="entry name" value="GFO_IDH_MOCA-LIKE OXIDOREDUCTASE N-TERMINAL DOMAIN-CONTAINING PROTEIN"/>
    <property type="match status" value="1"/>
</dbReference>
<dbReference type="OrthoDB" id="9800846at2"/>
<evidence type="ECO:0000313" key="4">
    <source>
        <dbReference type="Proteomes" id="UP000321062"/>
    </source>
</evidence>
<dbReference type="InterPro" id="IPR000683">
    <property type="entry name" value="Gfo/Idh/MocA-like_OxRdtase_N"/>
</dbReference>
<dbReference type="GO" id="GO:0000166">
    <property type="term" value="F:nucleotide binding"/>
    <property type="evidence" value="ECO:0007669"/>
    <property type="project" value="InterPro"/>
</dbReference>
<dbReference type="Gene3D" id="3.40.50.720">
    <property type="entry name" value="NAD(P)-binding Rossmann-like Domain"/>
    <property type="match status" value="1"/>
</dbReference>
<dbReference type="SUPFAM" id="SSF55347">
    <property type="entry name" value="Glyceraldehyde-3-phosphate dehydrogenase-like, C-terminal domain"/>
    <property type="match status" value="1"/>
</dbReference>
<dbReference type="KEGG" id="yti:FNA67_02120"/>
<dbReference type="SUPFAM" id="SSF51735">
    <property type="entry name" value="NAD(P)-binding Rossmann-fold domains"/>
    <property type="match status" value="1"/>
</dbReference>
<gene>
    <name evidence="3" type="ORF">FNA67_02120</name>
</gene>
<evidence type="ECO:0000313" key="3">
    <source>
        <dbReference type="EMBL" id="QEE19045.1"/>
    </source>
</evidence>
<dbReference type="AlphaFoldDB" id="A0A5B9DJJ7"/>
<dbReference type="Proteomes" id="UP000321062">
    <property type="component" value="Chromosome"/>
</dbReference>
<sequence>MIGVAVVGYGYWGPNLVRNLWEVPGADLRWVCDLQTERLAGVRSRYPSVNITEDFDEILKDPKVDAVAISTPVASHYPLAMKALQAGKHVLVEKPMAASADKASRLVDEAARRNLVLAVDHTFIHTGAIKKMRELIDDVVGDLYYYDSVRINLGLFQSDVSVLWDLAVHDLSIMDFVLRERPVAVSATGTSHLPGKPEDIAYLTLHYQSNLIAHVHVNWLAPVKVRRTLVGGSRKMIVYDDLEPSEKIKVYDKGVVIDSRSPSRRNKEDQLRVGYRTGDMWAPQLDLGEALACELREFVSCVEHGKTPTADAMAGLRVVSILEAASKSLARGGAMVNLEGVKCLA</sequence>
<protein>
    <submittedName>
        <fullName evidence="3">Gfo/Idh/MocA family oxidoreductase</fullName>
    </submittedName>
</protein>
<dbReference type="PANTHER" id="PTHR43377">
    <property type="entry name" value="BILIVERDIN REDUCTASE A"/>
    <property type="match status" value="1"/>
</dbReference>
<dbReference type="EMBL" id="CP041690">
    <property type="protein sequence ID" value="QEE19045.1"/>
    <property type="molecule type" value="Genomic_DNA"/>
</dbReference>
<keyword evidence="4" id="KW-1185">Reference proteome</keyword>
<dbReference type="Pfam" id="PF22725">
    <property type="entry name" value="GFO_IDH_MocA_C3"/>
    <property type="match status" value="1"/>
</dbReference>
<dbReference type="Pfam" id="PF01408">
    <property type="entry name" value="GFO_IDH_MocA"/>
    <property type="match status" value="1"/>
</dbReference>
<accession>A0A5B9DJJ7</accession>
<feature type="domain" description="GFO/IDH/MocA-like oxidoreductase" evidence="2">
    <location>
        <begin position="161"/>
        <end position="237"/>
    </location>
</feature>
<feature type="domain" description="Gfo/Idh/MocA-like oxidoreductase N-terminal" evidence="1">
    <location>
        <begin position="2"/>
        <end position="121"/>
    </location>
</feature>
<evidence type="ECO:0000259" key="1">
    <source>
        <dbReference type="Pfam" id="PF01408"/>
    </source>
</evidence>